<reference evidence="2 3" key="1">
    <citation type="submission" date="2018-06" db="EMBL/GenBank/DDBJ databases">
        <title>Complete Genome Sequence of Ehrlichia minasensis Isolated From Cattle.</title>
        <authorList>
            <person name="Aguiar D.M."/>
            <person name="Araujo J.P.A.Jr."/>
            <person name="Nakazato L."/>
            <person name="Bard E."/>
            <person name="Cabezas-Cruz A."/>
        </authorList>
    </citation>
    <scope>NUCLEOTIDE SEQUENCE [LARGE SCALE GENOMIC DNA]</scope>
    <source>
        <strain evidence="2 3">B11</strain>
    </source>
</reference>
<keyword evidence="1" id="KW-1133">Transmembrane helix</keyword>
<keyword evidence="1" id="KW-0812">Transmembrane</keyword>
<sequence>MLTGKFKQNAFIRHEISCLALFLRSHGFTSEEILACLAVIQSFHQNTPSFVLYGGCKFDIVSTKEMNFVVKACDHRNYTSYQYILERLNESGELDLVCRAYLWTIQMYVLLRFYCYACQLQLGSEHYNNDAMIDMLVDDLFELCASIMTQGKTSKDQIPNDVLLPYVEKFVDLVFKIDYSSLRSKLSDIIESAQLSYCEARAGLALQEKNVEMRMLVLVMYKAAMNEFVRINSGEFSESFGKQIFSMTCQFICDELDKLPKVFTSNLGMACEVDIVNFYKDLFYVFNVEDIYACYRSIDEFNAGIFNDICLSTRGSLAAVSGDMKSYNPFSCQMSVFAFYDVSLAVYEIFRTRKLNRMLQLEYMLQLYKTLLAQDVNEMHVMLVTALGKFNFYYIDENKECKCGLELLLELMSLCYHAAFVNRVPIEQVSMCYGVCYNELSDIANMVGGDTEVLLKEYRKVFAGMVKELHCQHIDLSEVKFEKHLFFILVQHLLCGEILGQKLTRSNLAYDVLLECKKTHELKAQQASVMLCRVFKRSNGVIDNSVSNSIGGLLIKLLFGNFLERNLILKMLNIFHIAYKRSRSNNSLYMMQEKLKQELASYFSVILNLLKYVQPGLPYDFSPDSLEKLSDDHCEVYNQINNMLNICAKRFNISLRDLEMEYDVKFCKGFADILGDVPVSFLIDESDTGIQVFPCKCFDKESSILLLQLVVSYVCLYNAEKIGEDLYSADLSSPAFLLFNILTYPGLSDDLVDLCYKTSLKKSIAVEKMFVAVLKSLNSEKMLQNAPMTSFKNKAIIKGRHIITERLVKLLIREDGCLNINEQVLKNACLSIIKLRELNHADAELDIRNARNIAKTTGKFLLDYNLLAAILPDESCGLGIDQAVMQEPLFSQFFSRSDEDRILAIDEMWYKVSKIAEDEKPDPNIGIIELSDIRDESTSTSSLIITDDKVSHKYKKLTSDFDDTDFKSEIDRVEVSKMEDGLRSYFGSDFYRKKHLDKKKESTSLFDKDVCVYATPVIALVMGCISVLFLFIAVDQENTTLFVTCVAVAVVCLIMSVLCCCITAAQICNQKDDVTEEEGYLLESEHVITETSSLDVFQVKPNNDKMH</sequence>
<comment type="caution">
    <text evidence="2">The sequence shown here is derived from an EMBL/GenBank/DDBJ whole genome shotgun (WGS) entry which is preliminary data.</text>
</comment>
<proteinExistence type="predicted"/>
<gene>
    <name evidence="2" type="ORF">DRF75_01435</name>
</gene>
<organism evidence="2 3">
    <name type="scientific">Ehrlichia minasensis</name>
    <dbReference type="NCBI Taxonomy" id="1242993"/>
    <lineage>
        <taxon>Bacteria</taxon>
        <taxon>Pseudomonadati</taxon>
        <taxon>Pseudomonadota</taxon>
        <taxon>Alphaproteobacteria</taxon>
        <taxon>Rickettsiales</taxon>
        <taxon>Anaplasmataceae</taxon>
        <taxon>Ehrlichia</taxon>
    </lineage>
</organism>
<dbReference type="RefSeq" id="WP_129992537.1">
    <property type="nucleotide sequence ID" value="NZ_QOHL01000004.1"/>
</dbReference>
<feature type="transmembrane region" description="Helical" evidence="1">
    <location>
        <begin position="1041"/>
        <end position="1065"/>
    </location>
</feature>
<evidence type="ECO:0000313" key="2">
    <source>
        <dbReference type="EMBL" id="RZB12918.1"/>
    </source>
</evidence>
<evidence type="ECO:0000256" key="1">
    <source>
        <dbReference type="SAM" id="Phobius"/>
    </source>
</evidence>
<dbReference type="EMBL" id="QOHL01000004">
    <property type="protein sequence ID" value="RZB12918.1"/>
    <property type="molecule type" value="Genomic_DNA"/>
</dbReference>
<keyword evidence="1" id="KW-0472">Membrane</keyword>
<feature type="transmembrane region" description="Helical" evidence="1">
    <location>
        <begin position="1013"/>
        <end position="1034"/>
    </location>
</feature>
<protein>
    <submittedName>
        <fullName evidence="2">Uncharacterized protein</fullName>
    </submittedName>
</protein>
<evidence type="ECO:0000313" key="3">
    <source>
        <dbReference type="Proteomes" id="UP000293377"/>
    </source>
</evidence>
<dbReference type="Proteomes" id="UP000293377">
    <property type="component" value="Unassembled WGS sequence"/>
</dbReference>
<accession>A0A4Q6IC77</accession>
<keyword evidence="3" id="KW-1185">Reference proteome</keyword>
<name>A0A4Q6IC77_9RICK</name>
<dbReference type="AlphaFoldDB" id="A0A4Q6IC77"/>